<organism evidence="2 3">
    <name type="scientific">Solemya pervernicosa gill symbiont</name>
    <dbReference type="NCBI Taxonomy" id="642797"/>
    <lineage>
        <taxon>Bacteria</taxon>
        <taxon>Pseudomonadati</taxon>
        <taxon>Pseudomonadota</taxon>
        <taxon>Gammaproteobacteria</taxon>
        <taxon>sulfur-oxidizing symbionts</taxon>
    </lineage>
</organism>
<evidence type="ECO:0000259" key="1">
    <source>
        <dbReference type="Pfam" id="PF01636"/>
    </source>
</evidence>
<dbReference type="InterPro" id="IPR011009">
    <property type="entry name" value="Kinase-like_dom_sf"/>
</dbReference>
<dbReference type="Pfam" id="PF01636">
    <property type="entry name" value="APH"/>
    <property type="match status" value="1"/>
</dbReference>
<dbReference type="Pfam" id="PF13671">
    <property type="entry name" value="AAA_33"/>
    <property type="match status" value="1"/>
</dbReference>
<accession>A0A1T2L2K7</accession>
<dbReference type="EMBL" id="MPRL01000055">
    <property type="protein sequence ID" value="OOZ39311.1"/>
    <property type="molecule type" value="Genomic_DNA"/>
</dbReference>
<keyword evidence="3" id="KW-1185">Reference proteome</keyword>
<dbReference type="InterPro" id="IPR052732">
    <property type="entry name" value="Cell-binding_unc_protein"/>
</dbReference>
<dbReference type="Proteomes" id="UP000191110">
    <property type="component" value="Unassembled WGS sequence"/>
</dbReference>
<evidence type="ECO:0000313" key="2">
    <source>
        <dbReference type="EMBL" id="OOZ39311.1"/>
    </source>
</evidence>
<dbReference type="RefSeq" id="WP_078484356.1">
    <property type="nucleotide sequence ID" value="NZ_MPRL01000055.1"/>
</dbReference>
<feature type="domain" description="Aminoglycoside phosphotransferase" evidence="1">
    <location>
        <begin position="64"/>
        <end position="288"/>
    </location>
</feature>
<protein>
    <recommendedName>
        <fullName evidence="1">Aminoglycoside phosphotransferase domain-containing protein</fullName>
    </recommendedName>
</protein>
<dbReference type="SUPFAM" id="SSF56112">
    <property type="entry name" value="Protein kinase-like (PK-like)"/>
    <property type="match status" value="1"/>
</dbReference>
<evidence type="ECO:0000313" key="3">
    <source>
        <dbReference type="Proteomes" id="UP000191110"/>
    </source>
</evidence>
<dbReference type="PANTHER" id="PTHR43883:SF1">
    <property type="entry name" value="GLUCONOKINASE"/>
    <property type="match status" value="1"/>
</dbReference>
<sequence>MSELDLSQQRTLINHLHSQLASGEEAELIETHISWVILAGDYAYKLKKSIDFGFLDYSTLEKRRRQCEAELRLNNRTAANIYLDVVAIGGQTDAPLIDQQPAIEYMVKMHRFPQHALFSQQLKQKRLKPNHIDLLAEQVAEFHRTTERAAEDSEFGTPKTLFHPISENFEQIRERIDDLELLQRLQSVEQQSREFFETHQPLFTQRKADSFIRDCHGDLHLNNIILLDEKPQLFDCIEFNARLRIIDVISEIAFLVMDLQEHGADHLANQFLNRYLELSGDYEGVRLLPFYLSYRAMVRAKVATLRVDQPGLDCSERQAIIDDFSAYLSLAERYSKNTTPQLIITHGLSGSGKSTLTKPLLAKLNAIRIRSDVERKRLFGLDALAHSGSNIGTAIYSRDATGQTYTQLASLTTAILAGGYTVVVDATFLKREQRERFRSLATQLKLPFHIISFQAPPELLRKWVTERSALGNDPSEAGVEVLDAQLHSYQPLEDDELDATIVIETGKLHCATTISETIINAIEP</sequence>
<reference evidence="2 3" key="1">
    <citation type="submission" date="2016-11" db="EMBL/GenBank/DDBJ databases">
        <title>Mixed transmission modes and dynamic genome evolution in an obligate animal-bacterial symbiosis.</title>
        <authorList>
            <person name="Russell S.L."/>
            <person name="Corbett-Detig R.B."/>
            <person name="Cavanaugh C.M."/>
        </authorList>
    </citation>
    <scope>NUCLEOTIDE SEQUENCE [LARGE SCALE GENOMIC DNA]</scope>
    <source>
        <strain evidence="2">Sveles-Q1</strain>
    </source>
</reference>
<proteinExistence type="predicted"/>
<dbReference type="InterPro" id="IPR002575">
    <property type="entry name" value="Aminoglycoside_PTrfase"/>
</dbReference>
<dbReference type="PANTHER" id="PTHR43883">
    <property type="entry name" value="SLR0207 PROTEIN"/>
    <property type="match status" value="1"/>
</dbReference>
<dbReference type="OrthoDB" id="9810277at2"/>
<dbReference type="SUPFAM" id="SSF52540">
    <property type="entry name" value="P-loop containing nucleoside triphosphate hydrolases"/>
    <property type="match status" value="1"/>
</dbReference>
<dbReference type="InterPro" id="IPR027417">
    <property type="entry name" value="P-loop_NTPase"/>
</dbReference>
<name>A0A1T2L2K7_9GAMM</name>
<gene>
    <name evidence="2" type="ORF">BOW53_12180</name>
</gene>
<dbReference type="Gene3D" id="3.40.50.300">
    <property type="entry name" value="P-loop containing nucleotide triphosphate hydrolases"/>
    <property type="match status" value="1"/>
</dbReference>
<comment type="caution">
    <text evidence="2">The sequence shown here is derived from an EMBL/GenBank/DDBJ whole genome shotgun (WGS) entry which is preliminary data.</text>
</comment>
<dbReference type="AlphaFoldDB" id="A0A1T2L2K7"/>
<dbReference type="Gene3D" id="3.90.1200.10">
    <property type="match status" value="1"/>
</dbReference>